<accession>A0A9P6FMX0</accession>
<proteinExistence type="predicted"/>
<keyword evidence="3" id="KW-1185">Reference proteome</keyword>
<dbReference type="OrthoDB" id="10258882at2759"/>
<dbReference type="GO" id="GO:0006914">
    <property type="term" value="P:autophagy"/>
    <property type="evidence" value="ECO:0007669"/>
    <property type="project" value="TreeGrafter"/>
</dbReference>
<dbReference type="PANTHER" id="PTHR12894:SF27">
    <property type="entry name" value="TRANSFORMING GROWTH FACTOR-BETA RECEPTOR-ASSOCIATED PROTEIN 1"/>
    <property type="match status" value="1"/>
</dbReference>
<feature type="region of interest" description="Disordered" evidence="1">
    <location>
        <begin position="230"/>
        <end position="252"/>
    </location>
</feature>
<gene>
    <name evidence="2" type="primary">TGFBRAP1</name>
    <name evidence="2" type="ORF">BGW38_006163</name>
</gene>
<dbReference type="Proteomes" id="UP000780801">
    <property type="component" value="Unassembled WGS sequence"/>
</dbReference>
<evidence type="ECO:0000256" key="1">
    <source>
        <dbReference type="SAM" id="MobiDB-lite"/>
    </source>
</evidence>
<comment type="caution">
    <text evidence="2">The sequence shown here is derived from an EMBL/GenBank/DDBJ whole genome shotgun (WGS) entry which is preliminary data.</text>
</comment>
<dbReference type="EMBL" id="JAABOA010003928">
    <property type="protein sequence ID" value="KAF9578179.1"/>
    <property type="molecule type" value="Genomic_DNA"/>
</dbReference>
<sequence>MAGFLTTISDIQLVEEYGWWIIERNESTGMKIFMPNDAKRAALFDSEQNLLLFKTKTSREGHLAYLEYLVLQRKSEVPEHHTSLCLLYTDKLSQLLGDATLSAKHEELVHSFKDQRREDLYDLSSQEVDLKKGTLDLQGRTFVGFLRQNSSADPISFSREKLLSLLQYSSYYDVEEVLIKVKALPSLQSERAVLSAKMSKHKDSIRLIVREVMDYYGAEIFCLNAGEYHPPKKSTRKQQTTEPCRTKGDTKQADEKRRKLFMYLLGEYLEIPFHEGGTALSLHLLNTQSYFLELSEVIHLLPPSWSVELLHQYLSRSLRRSQHEFKEIQVIKGLSLGENLRISEELHQLYQAQGPVVLTADDVCHVCGMAVADSVFMRTVDMQTIHLHCGSEPSKIS</sequence>
<dbReference type="GO" id="GO:0034058">
    <property type="term" value="P:endosomal vesicle fusion"/>
    <property type="evidence" value="ECO:0007669"/>
    <property type="project" value="TreeGrafter"/>
</dbReference>
<protein>
    <submittedName>
        <fullName evidence="2">Transforming growth factor, beta receptor associated protein 1</fullName>
    </submittedName>
</protein>
<dbReference type="AlphaFoldDB" id="A0A9P6FMX0"/>
<dbReference type="GO" id="GO:0005737">
    <property type="term" value="C:cytoplasm"/>
    <property type="evidence" value="ECO:0007669"/>
    <property type="project" value="TreeGrafter"/>
</dbReference>
<keyword evidence="2" id="KW-0675">Receptor</keyword>
<dbReference type="GO" id="GO:0016020">
    <property type="term" value="C:membrane"/>
    <property type="evidence" value="ECO:0007669"/>
    <property type="project" value="TreeGrafter"/>
</dbReference>
<dbReference type="PANTHER" id="PTHR12894">
    <property type="entry name" value="CNH DOMAIN CONTAINING"/>
    <property type="match status" value="1"/>
</dbReference>
<evidence type="ECO:0000313" key="3">
    <source>
        <dbReference type="Proteomes" id="UP000780801"/>
    </source>
</evidence>
<name>A0A9P6FMX0_9FUNG</name>
<dbReference type="InterPro" id="IPR032914">
    <property type="entry name" value="Vam6/VPS39/TRAP1"/>
</dbReference>
<organism evidence="2 3">
    <name type="scientific">Lunasporangiospora selenospora</name>
    <dbReference type="NCBI Taxonomy" id="979761"/>
    <lineage>
        <taxon>Eukaryota</taxon>
        <taxon>Fungi</taxon>
        <taxon>Fungi incertae sedis</taxon>
        <taxon>Mucoromycota</taxon>
        <taxon>Mortierellomycotina</taxon>
        <taxon>Mortierellomycetes</taxon>
        <taxon>Mortierellales</taxon>
        <taxon>Mortierellaceae</taxon>
        <taxon>Lunasporangiospora</taxon>
    </lineage>
</organism>
<evidence type="ECO:0000313" key="2">
    <source>
        <dbReference type="EMBL" id="KAF9578179.1"/>
    </source>
</evidence>
<reference evidence="2" key="1">
    <citation type="journal article" date="2020" name="Fungal Divers.">
        <title>Resolving the Mortierellaceae phylogeny through synthesis of multi-gene phylogenetics and phylogenomics.</title>
        <authorList>
            <person name="Vandepol N."/>
            <person name="Liber J."/>
            <person name="Desiro A."/>
            <person name="Na H."/>
            <person name="Kennedy M."/>
            <person name="Barry K."/>
            <person name="Grigoriev I.V."/>
            <person name="Miller A.N."/>
            <person name="O'Donnell K."/>
            <person name="Stajich J.E."/>
            <person name="Bonito G."/>
        </authorList>
    </citation>
    <scope>NUCLEOTIDE SEQUENCE</scope>
    <source>
        <strain evidence="2">KOD1015</strain>
    </source>
</reference>